<accession>A0A318E3Y1</accession>
<evidence type="ECO:0000313" key="2">
    <source>
        <dbReference type="Proteomes" id="UP000247389"/>
    </source>
</evidence>
<organism evidence="1 2">
    <name type="scientific">Halanaerobium congolense</name>
    <dbReference type="NCBI Taxonomy" id="54121"/>
    <lineage>
        <taxon>Bacteria</taxon>
        <taxon>Bacillati</taxon>
        <taxon>Bacillota</taxon>
        <taxon>Clostridia</taxon>
        <taxon>Halanaerobiales</taxon>
        <taxon>Halanaerobiaceae</taxon>
        <taxon>Halanaerobium</taxon>
    </lineage>
</organism>
<dbReference type="Proteomes" id="UP000247389">
    <property type="component" value="Unassembled WGS sequence"/>
</dbReference>
<dbReference type="EMBL" id="QICM01000026">
    <property type="protein sequence ID" value="PXV63093.1"/>
    <property type="molecule type" value="Genomic_DNA"/>
</dbReference>
<gene>
    <name evidence="1" type="ORF">C8C78_12630</name>
</gene>
<comment type="caution">
    <text evidence="1">The sequence shown here is derived from an EMBL/GenBank/DDBJ whole genome shotgun (WGS) entry which is preliminary data.</text>
</comment>
<evidence type="ECO:0000313" key="1">
    <source>
        <dbReference type="EMBL" id="PXV63093.1"/>
    </source>
</evidence>
<protein>
    <submittedName>
        <fullName evidence="1">Uncharacterized protein</fullName>
    </submittedName>
</protein>
<dbReference type="AlphaFoldDB" id="A0A318E3Y1"/>
<reference evidence="1 2" key="1">
    <citation type="submission" date="2018-04" db="EMBL/GenBank/DDBJ databases">
        <title>Subsurface microbial communities from deep shales in Ohio and West Virginia, USA.</title>
        <authorList>
            <person name="Wrighton K."/>
        </authorList>
    </citation>
    <scope>NUCLEOTIDE SEQUENCE [LARGE SCALE GENOMIC DNA]</scope>
    <source>
        <strain evidence="1 2">MSL28</strain>
    </source>
</reference>
<dbReference type="RefSeq" id="WP_110301104.1">
    <property type="nucleotide sequence ID" value="NZ_QICM01000026.1"/>
</dbReference>
<sequence>MERTTSKLPENYSINNSVSYVSEFFDYNNLTAQIRDDINSFQRITEGLKITDQFNFSTSNLLKNLSNIYKVQTTVAEEEKEISIVVSLFSKIDRVESIYAKYDNGYYDIKIFTTNDKYDAELMERLFNIEDTIFEVMGTENFNFEYLPAKYLSPKEVLSEKYYIIFKG</sequence>
<proteinExistence type="predicted"/>
<name>A0A318E3Y1_9FIRM</name>